<reference evidence="1" key="1">
    <citation type="journal article" date="2015" name="Nature">
        <title>Complex archaea that bridge the gap between prokaryotes and eukaryotes.</title>
        <authorList>
            <person name="Spang A."/>
            <person name="Saw J.H."/>
            <person name="Jorgensen S.L."/>
            <person name="Zaremba-Niedzwiedzka K."/>
            <person name="Martijn J."/>
            <person name="Lind A.E."/>
            <person name="van Eijk R."/>
            <person name="Schleper C."/>
            <person name="Guy L."/>
            <person name="Ettema T.J."/>
        </authorList>
    </citation>
    <scope>NUCLEOTIDE SEQUENCE</scope>
</reference>
<organism evidence="1">
    <name type="scientific">marine sediment metagenome</name>
    <dbReference type="NCBI Taxonomy" id="412755"/>
    <lineage>
        <taxon>unclassified sequences</taxon>
        <taxon>metagenomes</taxon>
        <taxon>ecological metagenomes</taxon>
    </lineage>
</organism>
<dbReference type="AlphaFoldDB" id="A0A0F8ZRN2"/>
<evidence type="ECO:0000313" key="1">
    <source>
        <dbReference type="EMBL" id="KKK69039.1"/>
    </source>
</evidence>
<protein>
    <submittedName>
        <fullName evidence="1">Uncharacterized protein</fullName>
    </submittedName>
</protein>
<gene>
    <name evidence="1" type="ORF">LCGC14_2938020</name>
</gene>
<sequence>MNAQVGHADIVGVGIDEGDREPAPPVFDDGARFAGKPLFVVFYPVPCHTLYYILTPHLFISPFEKGD</sequence>
<name>A0A0F8ZRN2_9ZZZZ</name>
<accession>A0A0F8ZRN2</accession>
<proteinExistence type="predicted"/>
<dbReference type="EMBL" id="LAZR01058847">
    <property type="protein sequence ID" value="KKK69039.1"/>
    <property type="molecule type" value="Genomic_DNA"/>
</dbReference>
<comment type="caution">
    <text evidence="1">The sequence shown here is derived from an EMBL/GenBank/DDBJ whole genome shotgun (WGS) entry which is preliminary data.</text>
</comment>